<organism evidence="3 4">
    <name type="scientific">Faecalibaculum rodentium</name>
    <dbReference type="NCBI Taxonomy" id="1702221"/>
    <lineage>
        <taxon>Bacteria</taxon>
        <taxon>Bacillati</taxon>
        <taxon>Bacillota</taxon>
        <taxon>Erysipelotrichia</taxon>
        <taxon>Erysipelotrichales</taxon>
        <taxon>Erysipelotrichaceae</taxon>
        <taxon>Faecalibaculum</taxon>
    </lineage>
</organism>
<dbReference type="InterPro" id="IPR046342">
    <property type="entry name" value="CBS_dom_sf"/>
</dbReference>
<proteinExistence type="predicted"/>
<dbReference type="AlphaFoldDB" id="A0A1Q9YL20"/>
<reference evidence="3 4" key="1">
    <citation type="submission" date="2016-11" db="EMBL/GenBank/DDBJ databases">
        <title>Description of two novel members of the family Erysipelotrichaceae: Ileibacterium lipovorans gen. nov., sp. nov. and Dubosiella newyorkensis, gen. nov., sp. nov.</title>
        <authorList>
            <person name="Cox L.M."/>
            <person name="Sohn J."/>
            <person name="Tyrrell K.L."/>
            <person name="Citron D.M."/>
            <person name="Lawson P.A."/>
            <person name="Patel N.B."/>
            <person name="Iizumi T."/>
            <person name="Perez-Perez G.I."/>
            <person name="Goldstein E.J."/>
            <person name="Blaser M.J."/>
        </authorList>
    </citation>
    <scope>NUCLEOTIDE SEQUENCE [LARGE SCALE GENOMIC DNA]</scope>
    <source>
        <strain evidence="3 4">NYU-BL-K8</strain>
    </source>
</reference>
<evidence type="ECO:0000256" key="1">
    <source>
        <dbReference type="PROSITE-ProRule" id="PRU00703"/>
    </source>
</evidence>
<gene>
    <name evidence="3" type="ORF">BO223_05345</name>
</gene>
<dbReference type="Proteomes" id="UP000186758">
    <property type="component" value="Unassembled WGS sequence"/>
</dbReference>
<evidence type="ECO:0000259" key="2">
    <source>
        <dbReference type="PROSITE" id="PS51371"/>
    </source>
</evidence>
<dbReference type="SUPFAM" id="SSF54631">
    <property type="entry name" value="CBS-domain pair"/>
    <property type="match status" value="1"/>
</dbReference>
<protein>
    <submittedName>
        <fullName evidence="3">Transcriptional regulator</fullName>
    </submittedName>
</protein>
<feature type="domain" description="CBS" evidence="2">
    <location>
        <begin position="10"/>
        <end position="69"/>
    </location>
</feature>
<dbReference type="PROSITE" id="PS51371">
    <property type="entry name" value="CBS"/>
    <property type="match status" value="1"/>
</dbReference>
<dbReference type="EMBL" id="MPJZ01000050">
    <property type="protein sequence ID" value="OLU45515.1"/>
    <property type="molecule type" value="Genomic_DNA"/>
</dbReference>
<accession>A0A1Q9YL20</accession>
<evidence type="ECO:0000313" key="3">
    <source>
        <dbReference type="EMBL" id="OLU45515.1"/>
    </source>
</evidence>
<dbReference type="Pfam" id="PF00571">
    <property type="entry name" value="CBS"/>
    <property type="match status" value="2"/>
</dbReference>
<dbReference type="Gene3D" id="3.10.580.10">
    <property type="entry name" value="CBS-domain"/>
    <property type="match status" value="1"/>
</dbReference>
<sequence length="139" mass="16060">MGQNLFFFLTNKKQTSFLYDNLSLRDGMWLMREHGYTCVPVVSPDGEYKGAVTEGDFLYYLTDHPDTDLDNVFIRQILRPDFIQAVPFNVSMADLLATSLEQNFVPVVDDRNIFIGIVTRKNILAYLMHDKNVKDRTSK</sequence>
<comment type="caution">
    <text evidence="3">The sequence shown here is derived from an EMBL/GenBank/DDBJ whole genome shotgun (WGS) entry which is preliminary data.</text>
</comment>
<keyword evidence="1" id="KW-0129">CBS domain</keyword>
<evidence type="ECO:0000313" key="4">
    <source>
        <dbReference type="Proteomes" id="UP000186758"/>
    </source>
</evidence>
<dbReference type="InterPro" id="IPR000644">
    <property type="entry name" value="CBS_dom"/>
</dbReference>
<dbReference type="RefSeq" id="WP_075885251.1">
    <property type="nucleotide sequence ID" value="NZ_CAJTBG010000014.1"/>
</dbReference>
<name>A0A1Q9YL20_9FIRM</name>